<sequence>MEQLERDVAEAVGMLKDNYRHAERIYINRKAAQLLLARIYLTRGKWALAEQAAEDILESPLYEFENDINEVFHKSGKHILWQLKPERSGNPVSDATYFYFSGRAPHLYALTQDLVASFDDNDLRRQAWIAEVAFNDNLWFRPYKYKNRENNTDEYFIVFRLEEVYFIMAEALAKQNRFDEALPYLNATRERAGLNAATLSGEEFIKELLAEKRREFFTESGHRFIDLKRWGRLNELSALKPNWEEYKQVWPLPQSELLLNPNLNPQNKGY</sequence>
<dbReference type="AlphaFoldDB" id="A0A645C874"/>
<dbReference type="Pfam" id="PF07980">
    <property type="entry name" value="SusD_RagB"/>
    <property type="match status" value="1"/>
</dbReference>
<evidence type="ECO:0000256" key="3">
    <source>
        <dbReference type="ARBA" id="ARBA00023136"/>
    </source>
</evidence>
<comment type="subcellular location">
    <subcellularLocation>
        <location evidence="1">Cell outer membrane</location>
    </subcellularLocation>
</comment>
<dbReference type="EMBL" id="VSSQ01025368">
    <property type="protein sequence ID" value="MPM73441.1"/>
    <property type="molecule type" value="Genomic_DNA"/>
</dbReference>
<evidence type="ECO:0000256" key="4">
    <source>
        <dbReference type="ARBA" id="ARBA00023237"/>
    </source>
</evidence>
<dbReference type="GO" id="GO:0009279">
    <property type="term" value="C:cell outer membrane"/>
    <property type="evidence" value="ECO:0007669"/>
    <property type="project" value="UniProtKB-SubCell"/>
</dbReference>
<name>A0A645C874_9ZZZZ</name>
<dbReference type="Gene3D" id="1.25.40.390">
    <property type="match status" value="1"/>
</dbReference>
<protein>
    <recommendedName>
        <fullName evidence="5">RagB/SusD domain-containing protein</fullName>
    </recommendedName>
</protein>
<proteinExistence type="predicted"/>
<evidence type="ECO:0000313" key="6">
    <source>
        <dbReference type="EMBL" id="MPM73441.1"/>
    </source>
</evidence>
<dbReference type="SUPFAM" id="SSF48452">
    <property type="entry name" value="TPR-like"/>
    <property type="match status" value="1"/>
</dbReference>
<evidence type="ECO:0000256" key="1">
    <source>
        <dbReference type="ARBA" id="ARBA00004442"/>
    </source>
</evidence>
<dbReference type="InterPro" id="IPR011990">
    <property type="entry name" value="TPR-like_helical_dom_sf"/>
</dbReference>
<evidence type="ECO:0000256" key="2">
    <source>
        <dbReference type="ARBA" id="ARBA00022729"/>
    </source>
</evidence>
<comment type="caution">
    <text evidence="6">The sequence shown here is derived from an EMBL/GenBank/DDBJ whole genome shotgun (WGS) entry which is preliminary data.</text>
</comment>
<organism evidence="6">
    <name type="scientific">bioreactor metagenome</name>
    <dbReference type="NCBI Taxonomy" id="1076179"/>
    <lineage>
        <taxon>unclassified sequences</taxon>
        <taxon>metagenomes</taxon>
        <taxon>ecological metagenomes</taxon>
    </lineage>
</organism>
<reference evidence="6" key="1">
    <citation type="submission" date="2019-08" db="EMBL/GenBank/DDBJ databases">
        <authorList>
            <person name="Kucharzyk K."/>
            <person name="Murdoch R.W."/>
            <person name="Higgins S."/>
            <person name="Loffler F."/>
        </authorList>
    </citation>
    <scope>NUCLEOTIDE SEQUENCE</scope>
</reference>
<dbReference type="InterPro" id="IPR012944">
    <property type="entry name" value="SusD_RagB_dom"/>
</dbReference>
<keyword evidence="4" id="KW-0998">Cell outer membrane</keyword>
<evidence type="ECO:0000259" key="5">
    <source>
        <dbReference type="Pfam" id="PF07980"/>
    </source>
</evidence>
<gene>
    <name evidence="6" type="ORF">SDC9_120421</name>
</gene>
<accession>A0A645C874</accession>
<feature type="domain" description="RagB/SusD" evidence="5">
    <location>
        <begin position="142"/>
        <end position="270"/>
    </location>
</feature>
<keyword evidence="2" id="KW-0732">Signal</keyword>
<keyword evidence="3" id="KW-0472">Membrane</keyword>